<evidence type="ECO:0000313" key="2">
    <source>
        <dbReference type="Proteomes" id="UP000190648"/>
    </source>
</evidence>
<accession>A0A1V4K1A7</accession>
<dbReference type="AlphaFoldDB" id="A0A1V4K1A7"/>
<organism evidence="1 2">
    <name type="scientific">Patagioenas fasciata monilis</name>
    <dbReference type="NCBI Taxonomy" id="372326"/>
    <lineage>
        <taxon>Eukaryota</taxon>
        <taxon>Metazoa</taxon>
        <taxon>Chordata</taxon>
        <taxon>Craniata</taxon>
        <taxon>Vertebrata</taxon>
        <taxon>Euteleostomi</taxon>
        <taxon>Archelosauria</taxon>
        <taxon>Archosauria</taxon>
        <taxon>Dinosauria</taxon>
        <taxon>Saurischia</taxon>
        <taxon>Theropoda</taxon>
        <taxon>Coelurosauria</taxon>
        <taxon>Aves</taxon>
        <taxon>Neognathae</taxon>
        <taxon>Neoaves</taxon>
        <taxon>Columbimorphae</taxon>
        <taxon>Columbiformes</taxon>
        <taxon>Columbidae</taxon>
        <taxon>Patagioenas</taxon>
    </lineage>
</organism>
<keyword evidence="2" id="KW-1185">Reference proteome</keyword>
<sequence length="79" mass="8722">MIYTRLPSPPDHEEVLSLTTGAVLLYLVDAVEDGKRISSILLVENPSITESHCQKIVLGSLHCQAFQAGLLPISHIWKQ</sequence>
<comment type="caution">
    <text evidence="1">The sequence shown here is derived from an EMBL/GenBank/DDBJ whole genome shotgun (WGS) entry which is preliminary data.</text>
</comment>
<protein>
    <submittedName>
        <fullName evidence="1">Uncharacterized protein</fullName>
    </submittedName>
</protein>
<evidence type="ECO:0000313" key="1">
    <source>
        <dbReference type="EMBL" id="OPJ78153.1"/>
    </source>
</evidence>
<name>A0A1V4K1A7_PATFA</name>
<dbReference type="Proteomes" id="UP000190648">
    <property type="component" value="Unassembled WGS sequence"/>
</dbReference>
<gene>
    <name evidence="1" type="ORF">AV530_015128</name>
</gene>
<dbReference type="EMBL" id="LSYS01005191">
    <property type="protein sequence ID" value="OPJ78153.1"/>
    <property type="molecule type" value="Genomic_DNA"/>
</dbReference>
<reference evidence="1 2" key="1">
    <citation type="submission" date="2016-02" db="EMBL/GenBank/DDBJ databases">
        <title>Band-tailed pigeon sequencing and assembly.</title>
        <authorList>
            <person name="Soares A.E."/>
            <person name="Novak B.J."/>
            <person name="Rice E.S."/>
            <person name="O'Connell B."/>
            <person name="Chang D."/>
            <person name="Weber S."/>
            <person name="Shapiro B."/>
        </authorList>
    </citation>
    <scope>NUCLEOTIDE SEQUENCE [LARGE SCALE GENOMIC DNA]</scope>
    <source>
        <strain evidence="1">BTP2013</strain>
        <tissue evidence="1">Blood</tissue>
    </source>
</reference>
<proteinExistence type="predicted"/>